<name>A0A545TCK0_9GAMM</name>
<dbReference type="AlphaFoldDB" id="A0A545TCK0"/>
<organism evidence="1 2">
    <name type="scientific">Aliikangiella marina</name>
    <dbReference type="NCBI Taxonomy" id="1712262"/>
    <lineage>
        <taxon>Bacteria</taxon>
        <taxon>Pseudomonadati</taxon>
        <taxon>Pseudomonadota</taxon>
        <taxon>Gammaproteobacteria</taxon>
        <taxon>Oceanospirillales</taxon>
        <taxon>Pleioneaceae</taxon>
        <taxon>Aliikangiella</taxon>
    </lineage>
</organism>
<proteinExistence type="predicted"/>
<protein>
    <submittedName>
        <fullName evidence="1">Uncharacterized protein</fullName>
    </submittedName>
</protein>
<accession>A0A545TCK0</accession>
<dbReference type="Proteomes" id="UP000317839">
    <property type="component" value="Unassembled WGS sequence"/>
</dbReference>
<keyword evidence="2" id="KW-1185">Reference proteome</keyword>
<gene>
    <name evidence="1" type="ORF">FLL45_08260</name>
</gene>
<sequence>MKIVTTQCLVVINTVFLLLYCSPVAAVKIGGNGGVATSSIRCASDRLAVGLEVTFSQKIETLRMKCQHYDGNMKWSGGSNWSQFSRTTNPNPSSNKRAVSCQQDKWITGITGDVTNGIVTGLKITCAELYYSDHYNSLGWKERNAQVISILNSRKGTARQAFCKTSSGDVIDNITIKYGWYLDSLKPSCGHITRLPSTPITVSPSLNDNSTKSAPASPSTTFFKVRNRDGDYARFCFMRLSSEHCFLNIEKDWPNNAYSPVGLSLPESLSGEKIRYKVRNCARTGNRVCGDWSAVTTFLVLPKSVSINNLRNGQNLRTRRVTLNWQATNTADSYRVLVLDKSVNNIPNLWREPEMNSISGKRQVVKINRNTNSITINIDPRMQTQVKIKIASCKQLTARDRACNVGSSILRLNLPKTTPRKSR</sequence>
<dbReference type="EMBL" id="VIKR01000002">
    <property type="protein sequence ID" value="TQV74942.1"/>
    <property type="molecule type" value="Genomic_DNA"/>
</dbReference>
<evidence type="ECO:0000313" key="2">
    <source>
        <dbReference type="Proteomes" id="UP000317839"/>
    </source>
</evidence>
<dbReference type="RefSeq" id="WP_142941560.1">
    <property type="nucleotide sequence ID" value="NZ_VIKR01000002.1"/>
</dbReference>
<evidence type="ECO:0000313" key="1">
    <source>
        <dbReference type="EMBL" id="TQV74942.1"/>
    </source>
</evidence>
<comment type="caution">
    <text evidence="1">The sequence shown here is derived from an EMBL/GenBank/DDBJ whole genome shotgun (WGS) entry which is preliminary data.</text>
</comment>
<reference evidence="1 2" key="1">
    <citation type="submission" date="2019-06" db="EMBL/GenBank/DDBJ databases">
        <title>Draft genome of Aliikangiella marina GYP-15.</title>
        <authorList>
            <person name="Wang G."/>
        </authorList>
    </citation>
    <scope>NUCLEOTIDE SEQUENCE [LARGE SCALE GENOMIC DNA]</scope>
    <source>
        <strain evidence="1 2">GYP-15</strain>
    </source>
</reference>